<sequence>MAASSPAQLAARLKDVRTVLAKQNVIFQQFVASARSREEHKSVLRDVNMMINKEMSPTPAPGLPGAMDAGRPNDEASVDMGVRLTQVLLSTQAVPTSTAALQAAAARMQAAVAAGTGEGDGQYLDACRIAGAALLTLMFAGRILRRTANATFAGKLAARSPVPGGGGATVADGAAALLHQLTAPELAAALAGVLETMRRRCAPAAAAASSPETIARALQGLTGARLDLEAVRGVLGSGAVLGTLDQMWVMRANISDNACAVVYEIIACSHLAAALRGQEYQISGGGSSLLGAASAFPPAAAAPAAAAALPAPPGLSNLLAALRRLFSSLAASSLFDAMAGAVLGLPPPPAGVPYGAAAAQGVQDYLREIKHVVCCAATAVTYLAIISQALAGAAELPSPGGGAAAAAALAREGAALLTAPRVLWLQRALLERWLMDQAAAVAEAARTGKPPRFDASANDDDAAAGPAGSGRSGGGGGGGSCGVPLLDRVSVVRLVRRALASRPGAQVDPGVEAEKYDSALATAMLTQTEPLLSTLLVLRSPTRLSSVGAAGGGPPPLASAPECAALMAGVMEAACGVVRAGGSLGMQEWSLRVVRVAGAVLQGLWAEPRLTPATELLKAAPAAAQALWWGLGAVVAETRRPGDPHALSPGGASSYGKSEWEAASLSLLKALDDLASSQACGLPALSLEARVSLSTRLSACGWLRTAHSRLRLQAARRPEGAGEVTIALIVKLLPTFLRQDLSRVFATAPATAASAAELADLLLTLSKVASRAALRTEQAAAAATAAAAAATTQLSGAAASYSATATTAAGAGAAGAAAAMGLPALTAAQRALEGPEALVQRLQLLVPMQLKALGRPAPAPADPESEAGEQAAALRSAQLAFLRGYVRATVALAEAWRPLLAASLGPMRMAAACAQAGRDPTEAGLGMPEAQAVAAAVAGALVVAEAVPFAATSLEQGLRQGWLAAPSEQPAARLAALVGGGAEAAAFLAEPVAALALEGEGSAGVEAALARALAQLLVEAAAQEGLGPQVGAWLRPAGEGGGQAAAAAAGAEAGRLVRAVRILQGALQSEGEGVLTWTLMQLQRAGLGLEAQAGGEARAAQRRSWLRPGRYGRS</sequence>
<keyword evidence="3" id="KW-1185">Reference proteome</keyword>
<accession>A0A835XN57</accession>
<name>A0A835XN57_9CHLO</name>
<evidence type="ECO:0000256" key="1">
    <source>
        <dbReference type="SAM" id="MobiDB-lite"/>
    </source>
</evidence>
<dbReference type="AlphaFoldDB" id="A0A835XN57"/>
<dbReference type="Proteomes" id="UP000612055">
    <property type="component" value="Unassembled WGS sequence"/>
</dbReference>
<gene>
    <name evidence="2" type="ORF">HYH03_015426</name>
</gene>
<evidence type="ECO:0000313" key="3">
    <source>
        <dbReference type="Proteomes" id="UP000612055"/>
    </source>
</evidence>
<proteinExistence type="predicted"/>
<evidence type="ECO:0000313" key="2">
    <source>
        <dbReference type="EMBL" id="KAG2485843.1"/>
    </source>
</evidence>
<feature type="compositionally biased region" description="Gly residues" evidence="1">
    <location>
        <begin position="467"/>
        <end position="478"/>
    </location>
</feature>
<feature type="region of interest" description="Disordered" evidence="1">
    <location>
        <begin position="446"/>
        <end position="478"/>
    </location>
</feature>
<reference evidence="2" key="1">
    <citation type="journal article" date="2020" name="bioRxiv">
        <title>Comparative genomics of Chlamydomonas.</title>
        <authorList>
            <person name="Craig R.J."/>
            <person name="Hasan A.R."/>
            <person name="Ness R.W."/>
            <person name="Keightley P.D."/>
        </authorList>
    </citation>
    <scope>NUCLEOTIDE SEQUENCE</scope>
    <source>
        <strain evidence="2">CCAP 11/70</strain>
    </source>
</reference>
<protein>
    <submittedName>
        <fullName evidence="2">Uncharacterized protein</fullName>
    </submittedName>
</protein>
<comment type="caution">
    <text evidence="2">The sequence shown here is derived from an EMBL/GenBank/DDBJ whole genome shotgun (WGS) entry which is preliminary data.</text>
</comment>
<organism evidence="2 3">
    <name type="scientific">Edaphochlamys debaryana</name>
    <dbReference type="NCBI Taxonomy" id="47281"/>
    <lineage>
        <taxon>Eukaryota</taxon>
        <taxon>Viridiplantae</taxon>
        <taxon>Chlorophyta</taxon>
        <taxon>core chlorophytes</taxon>
        <taxon>Chlorophyceae</taxon>
        <taxon>CS clade</taxon>
        <taxon>Chlamydomonadales</taxon>
        <taxon>Chlamydomonadales incertae sedis</taxon>
        <taxon>Edaphochlamys</taxon>
    </lineage>
</organism>
<dbReference type="EMBL" id="JAEHOE010000121">
    <property type="protein sequence ID" value="KAG2485843.1"/>
    <property type="molecule type" value="Genomic_DNA"/>
</dbReference>